<gene>
    <name evidence="9 12" type="primary">lspA</name>
    <name evidence="12" type="ORF">G5V58_07240</name>
</gene>
<dbReference type="PANTHER" id="PTHR33695">
    <property type="entry name" value="LIPOPROTEIN SIGNAL PEPTIDASE"/>
    <property type="match status" value="1"/>
</dbReference>
<evidence type="ECO:0000256" key="3">
    <source>
        <dbReference type="ARBA" id="ARBA00022670"/>
    </source>
</evidence>
<evidence type="ECO:0000313" key="12">
    <source>
        <dbReference type="EMBL" id="QIG42599.1"/>
    </source>
</evidence>
<feature type="transmembrane region" description="Helical" evidence="9">
    <location>
        <begin position="148"/>
        <end position="170"/>
    </location>
</feature>
<protein>
    <recommendedName>
        <fullName evidence="9">Lipoprotein signal peptidase</fullName>
        <ecNumber evidence="9">3.4.23.36</ecNumber>
    </recommendedName>
    <alternativeName>
        <fullName evidence="9">Prolipoprotein signal peptidase</fullName>
    </alternativeName>
    <alternativeName>
        <fullName evidence="9">Signal peptidase II</fullName>
        <shortName evidence="9">SPase II</shortName>
    </alternativeName>
</protein>
<comment type="catalytic activity">
    <reaction evidence="9">
        <text>Release of signal peptides from bacterial membrane prolipoproteins. Hydrolyzes -Xaa-Yaa-Zaa-|-(S,diacylglyceryl)Cys-, in which Xaa is hydrophobic (preferably Leu), and Yaa (Ala or Ser) and Zaa (Gly or Ala) have small, neutral side chains.</text>
        <dbReference type="EC" id="3.4.23.36"/>
    </reaction>
</comment>
<keyword evidence="7 9" id="KW-1133">Transmembrane helix</keyword>
<dbReference type="Proteomes" id="UP000502996">
    <property type="component" value="Chromosome"/>
</dbReference>
<keyword evidence="13" id="KW-1185">Reference proteome</keyword>
<evidence type="ECO:0000313" key="13">
    <source>
        <dbReference type="Proteomes" id="UP000502996"/>
    </source>
</evidence>
<dbReference type="EMBL" id="CP049257">
    <property type="protein sequence ID" value="QIG42599.1"/>
    <property type="molecule type" value="Genomic_DNA"/>
</dbReference>
<feature type="transmembrane region" description="Helical" evidence="9">
    <location>
        <begin position="26"/>
        <end position="42"/>
    </location>
</feature>
<feature type="region of interest" description="Disordered" evidence="11">
    <location>
        <begin position="1"/>
        <end position="21"/>
    </location>
</feature>
<reference evidence="12 13" key="1">
    <citation type="submission" date="2020-02" db="EMBL/GenBank/DDBJ databases">
        <title>Full genome sequence of Nocardioides sp. R-3366.</title>
        <authorList>
            <person name="Im W.-T."/>
        </authorList>
    </citation>
    <scope>NUCLEOTIDE SEQUENCE [LARGE SCALE GENOMIC DNA]</scope>
    <source>
        <strain evidence="12 13">R-3366</strain>
    </source>
</reference>
<dbReference type="GO" id="GO:0006508">
    <property type="term" value="P:proteolysis"/>
    <property type="evidence" value="ECO:0007669"/>
    <property type="project" value="UniProtKB-KW"/>
</dbReference>
<dbReference type="UniPathway" id="UPA00665"/>
<proteinExistence type="inferred from homology"/>
<feature type="transmembrane region" description="Helical" evidence="9">
    <location>
        <begin position="110"/>
        <end position="128"/>
    </location>
</feature>
<evidence type="ECO:0000256" key="6">
    <source>
        <dbReference type="ARBA" id="ARBA00022801"/>
    </source>
</evidence>
<evidence type="ECO:0000256" key="2">
    <source>
        <dbReference type="ARBA" id="ARBA00022475"/>
    </source>
</evidence>
<evidence type="ECO:0000256" key="11">
    <source>
        <dbReference type="SAM" id="MobiDB-lite"/>
    </source>
</evidence>
<feature type="compositionally biased region" description="Low complexity" evidence="11">
    <location>
        <begin position="7"/>
        <end position="18"/>
    </location>
</feature>
<dbReference type="PANTHER" id="PTHR33695:SF1">
    <property type="entry name" value="LIPOPROTEIN SIGNAL PEPTIDASE"/>
    <property type="match status" value="1"/>
</dbReference>
<keyword evidence="2 9" id="KW-1003">Cell membrane</keyword>
<name>A0A6G6WBK9_9ACTN</name>
<accession>A0A6G6WBK9</accession>
<keyword evidence="8 9" id="KW-0472">Membrane</keyword>
<feature type="active site" evidence="9">
    <location>
        <position position="158"/>
    </location>
</feature>
<comment type="similarity">
    <text evidence="1 9 10">Belongs to the peptidase A8 family.</text>
</comment>
<dbReference type="GO" id="GO:0004190">
    <property type="term" value="F:aspartic-type endopeptidase activity"/>
    <property type="evidence" value="ECO:0007669"/>
    <property type="project" value="UniProtKB-UniRule"/>
</dbReference>
<dbReference type="RefSeq" id="WP_165230430.1">
    <property type="nucleotide sequence ID" value="NZ_CP049257.1"/>
</dbReference>
<organism evidence="12 13">
    <name type="scientific">Nocardioides anomalus</name>
    <dbReference type="NCBI Taxonomy" id="2712223"/>
    <lineage>
        <taxon>Bacteria</taxon>
        <taxon>Bacillati</taxon>
        <taxon>Actinomycetota</taxon>
        <taxon>Actinomycetes</taxon>
        <taxon>Propionibacteriales</taxon>
        <taxon>Nocardioidaceae</taxon>
        <taxon>Nocardioides</taxon>
    </lineage>
</organism>
<feature type="transmembrane region" description="Helical" evidence="9">
    <location>
        <begin position="84"/>
        <end position="103"/>
    </location>
</feature>
<dbReference type="InterPro" id="IPR001872">
    <property type="entry name" value="Peptidase_A8"/>
</dbReference>
<dbReference type="KEGG" id="nano:G5V58_07240"/>
<dbReference type="EC" id="3.4.23.36" evidence="9"/>
<evidence type="ECO:0000256" key="7">
    <source>
        <dbReference type="ARBA" id="ARBA00022989"/>
    </source>
</evidence>
<evidence type="ECO:0000256" key="5">
    <source>
        <dbReference type="ARBA" id="ARBA00022750"/>
    </source>
</evidence>
<keyword evidence="3 9" id="KW-0645">Protease</keyword>
<keyword evidence="4 9" id="KW-0812">Transmembrane</keyword>
<dbReference type="HAMAP" id="MF_00161">
    <property type="entry name" value="LspA"/>
    <property type="match status" value="1"/>
</dbReference>
<evidence type="ECO:0000256" key="4">
    <source>
        <dbReference type="ARBA" id="ARBA00022692"/>
    </source>
</evidence>
<dbReference type="Pfam" id="PF01252">
    <property type="entry name" value="Peptidase_A8"/>
    <property type="match status" value="1"/>
</dbReference>
<evidence type="ECO:0000256" key="9">
    <source>
        <dbReference type="HAMAP-Rule" id="MF_00161"/>
    </source>
</evidence>
<dbReference type="AlphaFoldDB" id="A0A6G6WBK9"/>
<sequence length="197" mass="21136">MQAARGTSLSPDDSSLTDTRSHPSGLAVRSLLVLCFALPYAVDQLTKWLAVDRLTGEPDRSLVGDLLVLHLTRNAGAAFSTGTGYTELFSVLAIIAVCVVLWLSRRVRSLLWAAAFGLLLAGILGNLTDRVFRDPGVLRGHVVDFLMLPNWPVFNVADVCINVAAALILIQAFRAVRLDGTRAEKDEDGAHAAGDAE</sequence>
<keyword evidence="6 9" id="KW-0378">Hydrolase</keyword>
<comment type="function">
    <text evidence="9">This protein specifically catalyzes the removal of signal peptides from prolipoproteins.</text>
</comment>
<dbReference type="PRINTS" id="PR00781">
    <property type="entry name" value="LIPOSIGPTASE"/>
</dbReference>
<comment type="pathway">
    <text evidence="9">Protein modification; lipoprotein biosynthesis (signal peptide cleavage).</text>
</comment>
<dbReference type="GO" id="GO:0005886">
    <property type="term" value="C:plasma membrane"/>
    <property type="evidence" value="ECO:0007669"/>
    <property type="project" value="UniProtKB-SubCell"/>
</dbReference>
<evidence type="ECO:0000256" key="1">
    <source>
        <dbReference type="ARBA" id="ARBA00006139"/>
    </source>
</evidence>
<dbReference type="NCBIfam" id="TIGR00077">
    <property type="entry name" value="lspA"/>
    <property type="match status" value="1"/>
</dbReference>
<keyword evidence="5 9" id="KW-0064">Aspartyl protease</keyword>
<feature type="active site" evidence="9">
    <location>
        <position position="144"/>
    </location>
</feature>
<comment type="subcellular location">
    <subcellularLocation>
        <location evidence="9">Cell membrane</location>
        <topology evidence="9">Multi-pass membrane protein</topology>
    </subcellularLocation>
</comment>
<evidence type="ECO:0000256" key="10">
    <source>
        <dbReference type="RuleBase" id="RU004181"/>
    </source>
</evidence>
<evidence type="ECO:0000256" key="8">
    <source>
        <dbReference type="ARBA" id="ARBA00023136"/>
    </source>
</evidence>